<dbReference type="OrthoDB" id="9803963at2"/>
<dbReference type="Pfam" id="PF00156">
    <property type="entry name" value="Pribosyltran"/>
    <property type="match status" value="1"/>
</dbReference>
<organism evidence="10 11">
    <name type="scientific">Muricaecibacterium torontonense</name>
    <dbReference type="NCBI Taxonomy" id="3032871"/>
    <lineage>
        <taxon>Bacteria</taxon>
        <taxon>Bacillati</taxon>
        <taxon>Actinomycetota</taxon>
        <taxon>Coriobacteriia</taxon>
        <taxon>Coriobacteriales</taxon>
        <taxon>Atopobiaceae</taxon>
        <taxon>Muricaecibacterium</taxon>
    </lineage>
</organism>
<keyword evidence="8" id="KW-0812">Transmembrane</keyword>
<evidence type="ECO:0000256" key="2">
    <source>
        <dbReference type="ARBA" id="ARBA00011971"/>
    </source>
</evidence>
<dbReference type="Gene3D" id="3.40.50.2020">
    <property type="match status" value="1"/>
</dbReference>
<dbReference type="HAMAP" id="MF_01208">
    <property type="entry name" value="PyrE"/>
    <property type="match status" value="1"/>
</dbReference>
<keyword evidence="11" id="KW-1185">Reference proteome</keyword>
<keyword evidence="6 7" id="KW-0665">Pyrimidine biosynthesis</keyword>
<feature type="binding site" description="in other chain" evidence="7">
    <location>
        <begin position="123"/>
        <end position="131"/>
    </location>
    <ligand>
        <name>5-phospho-alpha-D-ribose 1-diphosphate</name>
        <dbReference type="ChEBI" id="CHEBI:58017"/>
        <note>ligand shared between dimeric partners</note>
    </ligand>
</feature>
<dbReference type="CDD" id="cd06223">
    <property type="entry name" value="PRTases_typeI"/>
    <property type="match status" value="1"/>
</dbReference>
<dbReference type="PANTHER" id="PTHR19278">
    <property type="entry name" value="OROTATE PHOSPHORIBOSYLTRANSFERASE"/>
    <property type="match status" value="1"/>
</dbReference>
<feature type="transmembrane region" description="Helical" evidence="8">
    <location>
        <begin position="73"/>
        <end position="98"/>
    </location>
</feature>
<dbReference type="UniPathway" id="UPA00070">
    <property type="reaction ID" value="UER00119"/>
</dbReference>
<dbReference type="SUPFAM" id="SSF53271">
    <property type="entry name" value="PRTase-like"/>
    <property type="match status" value="1"/>
</dbReference>
<comment type="caution">
    <text evidence="7">Lacks conserved residue(s) required for the propagation of feature annotation.</text>
</comment>
<evidence type="ECO:0000256" key="6">
    <source>
        <dbReference type="ARBA" id="ARBA00022975"/>
    </source>
</evidence>
<evidence type="ECO:0000256" key="5">
    <source>
        <dbReference type="ARBA" id="ARBA00022842"/>
    </source>
</evidence>
<dbReference type="GO" id="GO:0019856">
    <property type="term" value="P:pyrimidine nucleobase biosynthetic process"/>
    <property type="evidence" value="ECO:0007669"/>
    <property type="project" value="InterPro"/>
</dbReference>
<comment type="similarity">
    <text evidence="7">Belongs to the purine/pyrimidine phosphoribosyltransferase family. PyrE subfamily.</text>
</comment>
<dbReference type="EMBL" id="SRYE01000004">
    <property type="protein sequence ID" value="TGY61681.1"/>
    <property type="molecule type" value="Genomic_DNA"/>
</dbReference>
<evidence type="ECO:0000313" key="10">
    <source>
        <dbReference type="EMBL" id="TGY61681.1"/>
    </source>
</evidence>
<feature type="binding site" evidence="7">
    <location>
        <position position="155"/>
    </location>
    <ligand>
        <name>orotate</name>
        <dbReference type="ChEBI" id="CHEBI:30839"/>
    </ligand>
</feature>
<dbReference type="NCBIfam" id="TIGR01367">
    <property type="entry name" value="pyrE_Therm"/>
    <property type="match status" value="1"/>
</dbReference>
<comment type="subunit">
    <text evidence="7">Homodimer.</text>
</comment>
<sequence>METSVRLDDQAILQILKDTGAIRHGHFVLTSGRHSDTYVQCARVMESPRTTVDLAREAALRLPEDVRSSVDLVISPAVGGITFGFAMGYVLGVDFIFAERQAGVMTLRRSFEIPQEANVLVCEDVVTTGGSVKEVCDLVEDAGATVAGVVSIIDRKTDRKFDAPFFPLLGLEVASWTPEECELCAKGGKAESLGSRKLAK</sequence>
<dbReference type="Proteomes" id="UP000310263">
    <property type="component" value="Unassembled WGS sequence"/>
</dbReference>
<dbReference type="InterPro" id="IPR029057">
    <property type="entry name" value="PRTase-like"/>
</dbReference>
<dbReference type="AlphaFoldDB" id="A0A4S2F3F6"/>
<feature type="binding site" evidence="7">
    <location>
        <position position="127"/>
    </location>
    <ligand>
        <name>orotate</name>
        <dbReference type="ChEBI" id="CHEBI:30839"/>
    </ligand>
</feature>
<evidence type="ECO:0000256" key="8">
    <source>
        <dbReference type="SAM" id="Phobius"/>
    </source>
</evidence>
<proteinExistence type="inferred from homology"/>
<evidence type="ECO:0000259" key="9">
    <source>
        <dbReference type="Pfam" id="PF00156"/>
    </source>
</evidence>
<dbReference type="InterPro" id="IPR000836">
    <property type="entry name" value="PRTase_dom"/>
</dbReference>
<name>A0A4S2F3F6_9ACTN</name>
<keyword evidence="4 7" id="KW-0808">Transferase</keyword>
<dbReference type="GO" id="GO:0000287">
    <property type="term" value="F:magnesium ion binding"/>
    <property type="evidence" value="ECO:0007669"/>
    <property type="project" value="UniProtKB-UniRule"/>
</dbReference>
<dbReference type="PANTHER" id="PTHR19278:SF9">
    <property type="entry name" value="URIDINE 5'-MONOPHOSPHATE SYNTHASE"/>
    <property type="match status" value="1"/>
</dbReference>
<accession>A0A4S2F3F6</accession>
<keyword evidence="5 7" id="KW-0460">Magnesium</keyword>
<evidence type="ECO:0000313" key="11">
    <source>
        <dbReference type="Proteomes" id="UP000310263"/>
    </source>
</evidence>
<keyword evidence="8" id="KW-0472">Membrane</keyword>
<comment type="catalytic activity">
    <reaction evidence="7">
        <text>orotidine 5'-phosphate + diphosphate = orotate + 5-phospho-alpha-D-ribose 1-diphosphate</text>
        <dbReference type="Rhea" id="RHEA:10380"/>
        <dbReference type="ChEBI" id="CHEBI:30839"/>
        <dbReference type="ChEBI" id="CHEBI:33019"/>
        <dbReference type="ChEBI" id="CHEBI:57538"/>
        <dbReference type="ChEBI" id="CHEBI:58017"/>
        <dbReference type="EC" id="2.4.2.10"/>
    </reaction>
</comment>
<dbReference type="InterPro" id="IPR006273">
    <property type="entry name" value="Orotate_PRibTrfase_bac"/>
</dbReference>
<comment type="pathway">
    <text evidence="1 7">Pyrimidine metabolism; UMP biosynthesis via de novo pathway; UMP from orotate: step 1/2.</text>
</comment>
<dbReference type="RefSeq" id="WP_136012814.1">
    <property type="nucleotide sequence ID" value="NZ_SRYE01000004.1"/>
</dbReference>
<dbReference type="GO" id="GO:0004588">
    <property type="term" value="F:orotate phosphoribosyltransferase activity"/>
    <property type="evidence" value="ECO:0007669"/>
    <property type="project" value="UniProtKB-UniRule"/>
</dbReference>
<comment type="caution">
    <text evidence="10">The sequence shown here is derived from an EMBL/GenBank/DDBJ whole genome shotgun (WGS) entry which is preliminary data.</text>
</comment>
<feature type="domain" description="Phosphoribosyltransferase" evidence="9">
    <location>
        <begin position="53"/>
        <end position="162"/>
    </location>
</feature>
<evidence type="ECO:0000256" key="3">
    <source>
        <dbReference type="ARBA" id="ARBA00022676"/>
    </source>
</evidence>
<dbReference type="GO" id="GO:0044205">
    <property type="term" value="P:'de novo' UMP biosynthetic process"/>
    <property type="evidence" value="ECO:0007669"/>
    <property type="project" value="UniProtKB-UniRule"/>
</dbReference>
<gene>
    <name evidence="7" type="primary">pyrE</name>
    <name evidence="10" type="ORF">E5334_06640</name>
</gene>
<evidence type="ECO:0000256" key="4">
    <source>
        <dbReference type="ARBA" id="ARBA00022679"/>
    </source>
</evidence>
<keyword evidence="8" id="KW-1133">Transmembrane helix</keyword>
<dbReference type="EC" id="2.4.2.10" evidence="2 7"/>
<comment type="cofactor">
    <cofactor evidence="7">
        <name>Mg(2+)</name>
        <dbReference type="ChEBI" id="CHEBI:18420"/>
    </cofactor>
</comment>
<dbReference type="InterPro" id="IPR023031">
    <property type="entry name" value="OPRT"/>
</dbReference>
<evidence type="ECO:0000256" key="7">
    <source>
        <dbReference type="HAMAP-Rule" id="MF_01208"/>
    </source>
</evidence>
<keyword evidence="3 7" id="KW-0328">Glycosyltransferase</keyword>
<reference evidence="10 11" key="1">
    <citation type="submission" date="2019-04" db="EMBL/GenBank/DDBJ databases">
        <title>Microbes associate with the intestines of laboratory mice.</title>
        <authorList>
            <person name="Navarre W."/>
            <person name="Wong E."/>
            <person name="Huang K."/>
            <person name="Tropini C."/>
            <person name="Ng K."/>
            <person name="Yu B."/>
        </authorList>
    </citation>
    <scope>NUCLEOTIDE SEQUENCE [LARGE SCALE GENOMIC DNA]</scope>
    <source>
        <strain evidence="10 11">NM07_P-09</strain>
    </source>
</reference>
<evidence type="ECO:0000256" key="1">
    <source>
        <dbReference type="ARBA" id="ARBA00004889"/>
    </source>
</evidence>
<comment type="function">
    <text evidence="7">Catalyzes the transfer of a ribosyl phosphate group from 5-phosphoribose 1-diphosphate to orotate, leading to the formation of orotidine monophosphate (OMP).</text>
</comment>
<protein>
    <recommendedName>
        <fullName evidence="2 7">Orotate phosphoribosyltransferase</fullName>
        <shortName evidence="7">OPRT</shortName>
        <shortName evidence="7">OPRTase</shortName>
        <ecNumber evidence="2 7">2.4.2.10</ecNumber>
    </recommendedName>
</protein>